<protein>
    <recommendedName>
        <fullName evidence="5">Peptidase S9</fullName>
    </recommendedName>
</protein>
<organism evidence="3 4">
    <name type="scientific">Isoptericola dokdonensis DS-3</name>
    <dbReference type="NCBI Taxonomy" id="1300344"/>
    <lineage>
        <taxon>Bacteria</taxon>
        <taxon>Bacillati</taxon>
        <taxon>Actinomycetota</taxon>
        <taxon>Actinomycetes</taxon>
        <taxon>Micrococcales</taxon>
        <taxon>Promicromonosporaceae</taxon>
        <taxon>Isoptericola</taxon>
    </lineage>
</organism>
<dbReference type="RefSeq" id="WP_068202852.1">
    <property type="nucleotide sequence ID" value="NZ_CP014209.1"/>
</dbReference>
<sequence>MTILRRPDPRTVALAGLTTCAWYAVPDVVGPRWGRALAKTAVATAGTVLAVAATRDGRELRDGIRGAVGEVRSVLDDDGRADHRPDTAATDDDNPTPLRPQDGGEEVVLRAPVAAGAAVVGLTVTVALVVAGEKWAYRRGEALRARGVRAPHTRVGLVVGLLTAALASVDVDLDDEPAPAAPAAA</sequence>
<dbReference type="Proteomes" id="UP000076794">
    <property type="component" value="Chromosome"/>
</dbReference>
<gene>
    <name evidence="3" type="ORF">I598_2039</name>
</gene>
<keyword evidence="2" id="KW-0812">Transmembrane</keyword>
<dbReference type="PATRIC" id="fig|1300344.3.peg.2047"/>
<feature type="transmembrane region" description="Helical" evidence="2">
    <location>
        <begin position="107"/>
        <end position="131"/>
    </location>
</feature>
<keyword evidence="2" id="KW-0472">Membrane</keyword>
<evidence type="ECO:0000256" key="1">
    <source>
        <dbReference type="SAM" id="MobiDB-lite"/>
    </source>
</evidence>
<name>A0A161HQU7_9MICO</name>
<evidence type="ECO:0000256" key="2">
    <source>
        <dbReference type="SAM" id="Phobius"/>
    </source>
</evidence>
<dbReference type="OrthoDB" id="5149440at2"/>
<keyword evidence="4" id="KW-1185">Reference proteome</keyword>
<evidence type="ECO:0000313" key="4">
    <source>
        <dbReference type="Proteomes" id="UP000076794"/>
    </source>
</evidence>
<dbReference type="EMBL" id="CP014209">
    <property type="protein sequence ID" value="ANC31582.1"/>
    <property type="molecule type" value="Genomic_DNA"/>
</dbReference>
<evidence type="ECO:0008006" key="5">
    <source>
        <dbReference type="Google" id="ProtNLM"/>
    </source>
</evidence>
<accession>A0A161HQU7</accession>
<proteinExistence type="predicted"/>
<keyword evidence="2" id="KW-1133">Transmembrane helix</keyword>
<dbReference type="AlphaFoldDB" id="A0A161HQU7"/>
<feature type="region of interest" description="Disordered" evidence="1">
    <location>
        <begin position="75"/>
        <end position="101"/>
    </location>
</feature>
<dbReference type="KEGG" id="ido:I598_2039"/>
<reference evidence="3 4" key="1">
    <citation type="submission" date="2016-01" db="EMBL/GenBank/DDBJ databases">
        <title>Complete genome sequence of a soil Actinobacterium, Isoptericola dokdonensis DS-3.</title>
        <authorList>
            <person name="Kwon S.-K."/>
            <person name="Kim J.F."/>
        </authorList>
    </citation>
    <scope>NUCLEOTIDE SEQUENCE [LARGE SCALE GENOMIC DNA]</scope>
    <source>
        <strain evidence="3 4">DS-3</strain>
    </source>
</reference>
<evidence type="ECO:0000313" key="3">
    <source>
        <dbReference type="EMBL" id="ANC31582.1"/>
    </source>
</evidence>
<feature type="compositionally biased region" description="Basic and acidic residues" evidence="1">
    <location>
        <begin position="75"/>
        <end position="86"/>
    </location>
</feature>